<dbReference type="Pfam" id="PF12146">
    <property type="entry name" value="Hydrolase_4"/>
    <property type="match status" value="1"/>
</dbReference>
<dbReference type="InterPro" id="IPR029058">
    <property type="entry name" value="AB_hydrolase_fold"/>
</dbReference>
<dbReference type="SUPFAM" id="SSF53474">
    <property type="entry name" value="alpha/beta-Hydrolases"/>
    <property type="match status" value="1"/>
</dbReference>
<keyword evidence="1" id="KW-0378">Hydrolase</keyword>
<organism evidence="3 4">
    <name type="scientific">Hypsibius exemplaris</name>
    <name type="common">Freshwater tardigrade</name>
    <dbReference type="NCBI Taxonomy" id="2072580"/>
    <lineage>
        <taxon>Eukaryota</taxon>
        <taxon>Metazoa</taxon>
        <taxon>Ecdysozoa</taxon>
        <taxon>Tardigrada</taxon>
        <taxon>Eutardigrada</taxon>
        <taxon>Parachela</taxon>
        <taxon>Hypsibioidea</taxon>
        <taxon>Hypsibiidae</taxon>
        <taxon>Hypsibius</taxon>
    </lineage>
</organism>
<proteinExistence type="predicted"/>
<dbReference type="AlphaFoldDB" id="A0A1W0XE92"/>
<evidence type="ECO:0000313" key="3">
    <source>
        <dbReference type="EMBL" id="OQV25789.1"/>
    </source>
</evidence>
<name>A0A1W0XE92_HYPEX</name>
<dbReference type="InterPro" id="IPR052382">
    <property type="entry name" value="ABHD10_acyl-thioesterase"/>
</dbReference>
<dbReference type="EMBL" id="MTYJ01000002">
    <property type="protein sequence ID" value="OQV25789.1"/>
    <property type="molecule type" value="Genomic_DNA"/>
</dbReference>
<accession>A0A1W0XE92</accession>
<dbReference type="InterPro" id="IPR022742">
    <property type="entry name" value="Hydrolase_4"/>
</dbReference>
<comment type="caution">
    <text evidence="3">The sequence shown here is derived from an EMBL/GenBank/DDBJ whole genome shotgun (WGS) entry which is preliminary data.</text>
</comment>
<dbReference type="OrthoDB" id="408373at2759"/>
<evidence type="ECO:0000259" key="2">
    <source>
        <dbReference type="Pfam" id="PF12146"/>
    </source>
</evidence>
<sequence length="216" mass="23990">MAGEKAMILEQYCSIHNHSFIRFDYRGLGESSGDRQSFTPADWLSDALTVLDTLTGAAEPQVLVGSSMGALLMLHVAMKRPEKVVGVVGIALPFDYPSRLQKLLTTEMKAAVEKGGTIPSGRGDFTYNKKFLEDGLKLGFDHDTPIQVNCPVRLLHGVRDDEVPWDLSPKLMSLVDSTDVQVTISKSSDHRFSEPQDLQILVNTVDQLLKQYEFYS</sequence>
<reference evidence="4" key="1">
    <citation type="submission" date="2017-01" db="EMBL/GenBank/DDBJ databases">
        <title>Comparative genomics of anhydrobiosis in the tardigrade Hypsibius dujardini.</title>
        <authorList>
            <person name="Yoshida Y."/>
            <person name="Koutsovoulos G."/>
            <person name="Laetsch D."/>
            <person name="Stevens L."/>
            <person name="Kumar S."/>
            <person name="Horikawa D."/>
            <person name="Ishino K."/>
            <person name="Komine S."/>
            <person name="Tomita M."/>
            <person name="Blaxter M."/>
            <person name="Arakawa K."/>
        </authorList>
    </citation>
    <scope>NUCLEOTIDE SEQUENCE [LARGE SCALE GENOMIC DNA]</scope>
    <source>
        <strain evidence="4">Z151</strain>
    </source>
</reference>
<evidence type="ECO:0000313" key="4">
    <source>
        <dbReference type="Proteomes" id="UP000192578"/>
    </source>
</evidence>
<protein>
    <submittedName>
        <fullName evidence="3">Mycophenolic acid acyl-glucuronide esterase, mitochondrial</fullName>
    </submittedName>
</protein>
<feature type="domain" description="Serine aminopeptidase S33" evidence="2">
    <location>
        <begin position="17"/>
        <end position="103"/>
    </location>
</feature>
<dbReference type="Gene3D" id="3.40.50.1820">
    <property type="entry name" value="alpha/beta hydrolase"/>
    <property type="match status" value="1"/>
</dbReference>
<keyword evidence="4" id="KW-1185">Reference proteome</keyword>
<gene>
    <name evidence="3" type="ORF">BV898_00714</name>
</gene>
<dbReference type="Proteomes" id="UP000192578">
    <property type="component" value="Unassembled WGS sequence"/>
</dbReference>
<dbReference type="GO" id="GO:0004553">
    <property type="term" value="F:hydrolase activity, hydrolyzing O-glycosyl compounds"/>
    <property type="evidence" value="ECO:0007669"/>
    <property type="project" value="TreeGrafter"/>
</dbReference>
<dbReference type="PANTHER" id="PTHR16138">
    <property type="entry name" value="MYCOPHENOLIC ACID ACYL-GLUCURONIDE ESTERASE, MITOCHONDRIAL"/>
    <property type="match status" value="1"/>
</dbReference>
<evidence type="ECO:0000256" key="1">
    <source>
        <dbReference type="ARBA" id="ARBA00022801"/>
    </source>
</evidence>
<dbReference type="PANTHER" id="PTHR16138:SF7">
    <property type="entry name" value="PALMITOYL-PROTEIN THIOESTERASE ABHD10, MITOCHONDRIAL"/>
    <property type="match status" value="1"/>
</dbReference>